<dbReference type="InterPro" id="IPR027417">
    <property type="entry name" value="P-loop_NTPase"/>
</dbReference>
<accession>A0AAX2H0I8</accession>
<keyword evidence="5" id="KW-0067">ATP-binding</keyword>
<dbReference type="PANTHER" id="PTHR10799">
    <property type="entry name" value="SNF2/RAD54 HELICASE FAMILY"/>
    <property type="match status" value="1"/>
</dbReference>
<dbReference type="GO" id="GO:0004674">
    <property type="term" value="F:protein serine/threonine kinase activity"/>
    <property type="evidence" value="ECO:0007669"/>
    <property type="project" value="UniProtKB-KW"/>
</dbReference>
<dbReference type="SMART" id="SM00487">
    <property type="entry name" value="DEXDc"/>
    <property type="match status" value="1"/>
</dbReference>
<dbReference type="Proteomes" id="UP000065822">
    <property type="component" value="Chromosome"/>
</dbReference>
<organism evidence="5 7">
    <name type="scientific">Capnocytophaga haemolytica</name>
    <dbReference type="NCBI Taxonomy" id="45243"/>
    <lineage>
        <taxon>Bacteria</taxon>
        <taxon>Pseudomonadati</taxon>
        <taxon>Bacteroidota</taxon>
        <taxon>Flavobacteriia</taxon>
        <taxon>Flavobacteriales</taxon>
        <taxon>Flavobacteriaceae</taxon>
        <taxon>Capnocytophaga</taxon>
    </lineage>
</organism>
<dbReference type="Gene3D" id="3.40.50.300">
    <property type="entry name" value="P-loop containing nucleotide triphosphate hydrolases"/>
    <property type="match status" value="1"/>
</dbReference>
<keyword evidence="6" id="KW-1185">Reference proteome</keyword>
<dbReference type="EMBL" id="LT906449">
    <property type="protein sequence ID" value="SNV15811.1"/>
    <property type="molecule type" value="Genomic_DNA"/>
</dbReference>
<dbReference type="GO" id="GO:0004386">
    <property type="term" value="F:helicase activity"/>
    <property type="evidence" value="ECO:0007669"/>
    <property type="project" value="UniProtKB-KW"/>
</dbReference>
<dbReference type="InterPro" id="IPR014001">
    <property type="entry name" value="Helicase_ATP-bd"/>
</dbReference>
<dbReference type="PROSITE" id="PS51194">
    <property type="entry name" value="HELICASE_CTER"/>
    <property type="match status" value="1"/>
</dbReference>
<dbReference type="Pfam" id="PF00176">
    <property type="entry name" value="SNF2-rel_dom"/>
    <property type="match status" value="1"/>
</dbReference>
<keyword evidence="5" id="KW-0547">Nucleotide-binding</keyword>
<dbReference type="InterPro" id="IPR038718">
    <property type="entry name" value="SNF2-like_sf"/>
</dbReference>
<keyword evidence="1" id="KW-0378">Hydrolase</keyword>
<dbReference type="Pfam" id="PF00271">
    <property type="entry name" value="Helicase_C"/>
    <property type="match status" value="1"/>
</dbReference>
<keyword evidence="4" id="KW-0723">Serine/threonine-protein kinase</keyword>
<name>A0AAX2H0I8_9FLAO</name>
<reference evidence="5 7" key="2">
    <citation type="submission" date="2017-06" db="EMBL/GenBank/DDBJ databases">
        <authorList>
            <consortium name="Pathogen Informatics"/>
        </authorList>
    </citation>
    <scope>NUCLEOTIDE SEQUENCE [LARGE SCALE GENOMIC DNA]</scope>
    <source>
        <strain evidence="5 7">NCTC12947</strain>
    </source>
</reference>
<dbReference type="SUPFAM" id="SSF52540">
    <property type="entry name" value="P-loop containing nucleoside triphosphate hydrolases"/>
    <property type="match status" value="2"/>
</dbReference>
<gene>
    <name evidence="4" type="ORF">AXF12_09940</name>
    <name evidence="5" type="ORF">SAMEA44541418_02170</name>
</gene>
<evidence type="ECO:0000313" key="4">
    <source>
        <dbReference type="EMBL" id="AMD85802.1"/>
    </source>
</evidence>
<proteinExistence type="predicted"/>
<dbReference type="PROSITE" id="PS51192">
    <property type="entry name" value="HELICASE_ATP_BIND_1"/>
    <property type="match status" value="1"/>
</dbReference>
<evidence type="ECO:0000259" key="3">
    <source>
        <dbReference type="PROSITE" id="PS51194"/>
    </source>
</evidence>
<evidence type="ECO:0000259" key="2">
    <source>
        <dbReference type="PROSITE" id="PS51192"/>
    </source>
</evidence>
<feature type="domain" description="Helicase ATP-binding" evidence="2">
    <location>
        <begin position="492"/>
        <end position="669"/>
    </location>
</feature>
<evidence type="ECO:0000313" key="5">
    <source>
        <dbReference type="EMBL" id="SNV15811.1"/>
    </source>
</evidence>
<dbReference type="InterPro" id="IPR013663">
    <property type="entry name" value="Helicase_SWF/SNF/SWI_bac"/>
</dbReference>
<dbReference type="CDD" id="cd18793">
    <property type="entry name" value="SF2_C_SNF"/>
    <property type="match status" value="1"/>
</dbReference>
<dbReference type="SMART" id="SM00490">
    <property type="entry name" value="HELICc"/>
    <property type="match status" value="1"/>
</dbReference>
<dbReference type="EMBL" id="CP014227">
    <property type="protein sequence ID" value="AMD85802.1"/>
    <property type="molecule type" value="Genomic_DNA"/>
</dbReference>
<dbReference type="RefSeq" id="WP_066430728.1">
    <property type="nucleotide sequence ID" value="NZ_CP014227.1"/>
</dbReference>
<dbReference type="InterPro" id="IPR000330">
    <property type="entry name" value="SNF2_N"/>
</dbReference>
<dbReference type="KEGG" id="chg:AXF12_09940"/>
<dbReference type="Pfam" id="PF08455">
    <property type="entry name" value="SNF2_assoc"/>
    <property type="match status" value="1"/>
</dbReference>
<dbReference type="Gene3D" id="3.40.50.10810">
    <property type="entry name" value="Tandem AAA-ATPase domain"/>
    <property type="match status" value="1"/>
</dbReference>
<keyword evidence="5" id="KW-0347">Helicase</keyword>
<dbReference type="GO" id="GO:0005524">
    <property type="term" value="F:ATP binding"/>
    <property type="evidence" value="ECO:0007669"/>
    <property type="project" value="InterPro"/>
</dbReference>
<feature type="domain" description="Helicase C-terminal" evidence="3">
    <location>
        <begin position="793"/>
        <end position="951"/>
    </location>
</feature>
<dbReference type="GO" id="GO:0016787">
    <property type="term" value="F:hydrolase activity"/>
    <property type="evidence" value="ECO:0007669"/>
    <property type="project" value="UniProtKB-KW"/>
</dbReference>
<dbReference type="Proteomes" id="UP000215539">
    <property type="component" value="Chromosome 1"/>
</dbReference>
<dbReference type="InterPro" id="IPR001650">
    <property type="entry name" value="Helicase_C-like"/>
</dbReference>
<evidence type="ECO:0000256" key="1">
    <source>
        <dbReference type="ARBA" id="ARBA00022801"/>
    </source>
</evidence>
<evidence type="ECO:0000313" key="7">
    <source>
        <dbReference type="Proteomes" id="UP000215539"/>
    </source>
</evidence>
<evidence type="ECO:0000313" key="6">
    <source>
        <dbReference type="Proteomes" id="UP000065822"/>
    </source>
</evidence>
<dbReference type="InterPro" id="IPR049730">
    <property type="entry name" value="SNF2/RAD54-like_C"/>
</dbReference>
<keyword evidence="4" id="KW-0418">Kinase</keyword>
<reference evidence="4 6" key="1">
    <citation type="submission" date="2016-02" db="EMBL/GenBank/DDBJ databases">
        <authorList>
            <person name="Holder M.E."/>
            <person name="Ajami N.J."/>
            <person name="Petrosino J.F."/>
        </authorList>
    </citation>
    <scope>NUCLEOTIDE SEQUENCE [LARGE SCALE GENOMIC DNA]</scope>
    <source>
        <strain evidence="4 6">CCUG 32990</strain>
    </source>
</reference>
<protein>
    <submittedName>
        <fullName evidence="5">ATP-dependent helicase HepA</fullName>
    </submittedName>
    <submittedName>
        <fullName evidence="4">Serine/threonine protein kinase</fullName>
    </submittedName>
</protein>
<keyword evidence="4" id="KW-0808">Transferase</keyword>
<dbReference type="AlphaFoldDB" id="A0AAX2H0I8"/>
<sequence>MSYHLFFDLSYHPDFDLHLPTAYIAEERAGYWHLFKCATPEVLQSLHLWQPSEAAAAAIALVDDLQPPALLKKYLKKGTTLEELYRNKEHKKHLQEQVEERTAQLLQCVVEQRMPLTVGYTHRDEIAKKRVAVSDKVLTPSLEFEKTAEGIIYRLYLFEGEQRITPREAAIELLNNAYCWLVLDGSLVRVADLKASHLKPFLTKEATLIPERNIEEYFEKFLKKILRKVPIKAIGFAVIERKELLGAELRLLHDFFANHYKLTIAFDYGGYTFESQQRKDTQSDLAFDEQRTPKIYHYRRDKEAEAVYHKALTRLGFAEEEGTFYLKDSTDPFATYAALFSHRAALTEAGFSIGKLLVGGKEIAFEAPVLRQSPTTTDNDWFDLNIEVQLGDSRFHFKELVGNLKAQNPVYELPNGKLFIIPQEWFARFGTVVKYTQERGGKLQLPRSNYALLESLPELRPTSLVQEVDYTPSPNLKATLRPYQIAGVKWLLEHYHNGMGACLADDMGLGKTLQTLALLTHIHDSLPEHPSPYADLFSQGELLREPLRVLVILPSSLIFNWYDEAKRFAPHLKCTQYVGSNRKVKLNRLQHYDLVFTSYPIVALDAKLLQRHEFRYIILDESQRIKNHTSKTFKAINSLKAAHKLSLSGTPIENSLSDLWAQMQFINPDILQTYASFNKHFITEIQKKHNPVALEELKTIISPFLLRRTKAQVLTDLPDMEEQIAYCPLADEQRKWYEREKSKIRNELLHIEGQVSQISALKMLMRLRQISNHPRLADKESTLPSGKYEEVISTLQMIVSSGQKALVFSSFTTHLQLYEDWCKQAGVKYVHLSGSTPLAERRVAVSTFQSDPTVPLFFLSLKAGEVGLNLTRASYVLLLDPWWNPFSERQAIGRAHRLGQENKVNVIRFVSKDTIEEKIIKLQQAKAALSAELVEEKAIISEVMEQMEDILA</sequence>